<comment type="caution">
    <text evidence="1">The sequence shown here is derived from an EMBL/GenBank/DDBJ whole genome shotgun (WGS) entry which is preliminary data.</text>
</comment>
<keyword evidence="2" id="KW-1185">Reference proteome</keyword>
<gene>
    <name evidence="1" type="ORF">PsYK624_033470</name>
</gene>
<proteinExistence type="predicted"/>
<evidence type="ECO:0000313" key="1">
    <source>
        <dbReference type="EMBL" id="GJE87264.1"/>
    </source>
</evidence>
<sequence length="146" mass="16987">MRPFPFSAPCRFHPERPRRQNIRVRAARRLSRTPLAANAGLWVILSDVCYCFADPTVRRSLHSSRRGARRTCARFPRPSRHLGRGLPPQCWLRICMLQRSLQGARTPRHRRARERLWIVLEHTAPIRSGRTAWQAICQVNSSICDI</sequence>
<dbReference type="Proteomes" id="UP000703269">
    <property type="component" value="Unassembled WGS sequence"/>
</dbReference>
<evidence type="ECO:0000313" key="2">
    <source>
        <dbReference type="Proteomes" id="UP000703269"/>
    </source>
</evidence>
<name>A0A9P3LA78_9APHY</name>
<protein>
    <submittedName>
        <fullName evidence="1">Uncharacterized protein</fullName>
    </submittedName>
</protein>
<reference evidence="1 2" key="1">
    <citation type="submission" date="2021-08" db="EMBL/GenBank/DDBJ databases">
        <title>Draft Genome Sequence of Phanerochaete sordida strain YK-624.</title>
        <authorList>
            <person name="Mori T."/>
            <person name="Dohra H."/>
            <person name="Suzuki T."/>
            <person name="Kawagishi H."/>
            <person name="Hirai H."/>
        </authorList>
    </citation>
    <scope>NUCLEOTIDE SEQUENCE [LARGE SCALE GENOMIC DNA]</scope>
    <source>
        <strain evidence="1 2">YK-624</strain>
    </source>
</reference>
<accession>A0A9P3LA78</accession>
<dbReference type="EMBL" id="BPQB01000006">
    <property type="protein sequence ID" value="GJE87264.1"/>
    <property type="molecule type" value="Genomic_DNA"/>
</dbReference>
<organism evidence="1 2">
    <name type="scientific">Phanerochaete sordida</name>
    <dbReference type="NCBI Taxonomy" id="48140"/>
    <lineage>
        <taxon>Eukaryota</taxon>
        <taxon>Fungi</taxon>
        <taxon>Dikarya</taxon>
        <taxon>Basidiomycota</taxon>
        <taxon>Agaricomycotina</taxon>
        <taxon>Agaricomycetes</taxon>
        <taxon>Polyporales</taxon>
        <taxon>Phanerochaetaceae</taxon>
        <taxon>Phanerochaete</taxon>
    </lineage>
</organism>
<dbReference type="AlphaFoldDB" id="A0A9P3LA78"/>